<keyword evidence="1 3" id="KW-0378">Hydrolase</keyword>
<keyword evidence="4" id="KW-1185">Reference proteome</keyword>
<dbReference type="PANTHER" id="PTHR46118">
    <property type="entry name" value="PROTEIN ABHD11"/>
    <property type="match status" value="1"/>
</dbReference>
<proteinExistence type="predicted"/>
<dbReference type="PANTHER" id="PTHR46118:SF4">
    <property type="entry name" value="PROTEIN ABHD11"/>
    <property type="match status" value="1"/>
</dbReference>
<dbReference type="PRINTS" id="PR00111">
    <property type="entry name" value="ABHYDROLASE"/>
</dbReference>
<evidence type="ECO:0000259" key="2">
    <source>
        <dbReference type="Pfam" id="PF00561"/>
    </source>
</evidence>
<dbReference type="Pfam" id="PF00561">
    <property type="entry name" value="Abhydrolase_1"/>
    <property type="match status" value="1"/>
</dbReference>
<dbReference type="RefSeq" id="WP_077372775.1">
    <property type="nucleotide sequence ID" value="NZ_FPLA01000002.1"/>
</dbReference>
<sequence>MSTATSTTVELFYNESDAREAAQGNEAGEQDATPLVILHGLFGSADNWRSHIKFWSQSRRVIAVDLRNHGRSPHVAGMSYPEQAADVIALLDQLDIPTCDLMGHSMGGKVAMQVALQAPERLRSLVVADIAPIAYGHGHDEIFAAFEAVREARPASRKDADNVMARHVETPAIRQFLATNLVRDEDGSMGWRVGLDHIAAGYPQIVEAPQAHGEVELPALLLWGERSNYVQADGLQAMRERFPRLEDASLDAGHWLHAERASEFQQAVETFLERVARA</sequence>
<dbReference type="SUPFAM" id="SSF53474">
    <property type="entry name" value="alpha/beta-Hydrolases"/>
    <property type="match status" value="1"/>
</dbReference>
<dbReference type="Proteomes" id="UP001378242">
    <property type="component" value="Unassembled WGS sequence"/>
</dbReference>
<feature type="domain" description="AB hydrolase-1" evidence="2">
    <location>
        <begin position="34"/>
        <end position="260"/>
    </location>
</feature>
<dbReference type="GO" id="GO:0016787">
    <property type="term" value="F:hydrolase activity"/>
    <property type="evidence" value="ECO:0007669"/>
    <property type="project" value="UniProtKB-KW"/>
</dbReference>
<dbReference type="InterPro" id="IPR000073">
    <property type="entry name" value="AB_hydrolase_1"/>
</dbReference>
<comment type="caution">
    <text evidence="3">The sequence shown here is derived from an EMBL/GenBank/DDBJ whole genome shotgun (WGS) entry which is preliminary data.</text>
</comment>
<accession>A0ABU9GC76</accession>
<evidence type="ECO:0000256" key="1">
    <source>
        <dbReference type="ARBA" id="ARBA00022801"/>
    </source>
</evidence>
<dbReference type="EMBL" id="JBAKAP010000004">
    <property type="protein sequence ID" value="MEL0616086.1"/>
    <property type="molecule type" value="Genomic_DNA"/>
</dbReference>
<organism evidence="3 4">
    <name type="scientific">Cobetia marina</name>
    <name type="common">Deleya marina</name>
    <dbReference type="NCBI Taxonomy" id="28258"/>
    <lineage>
        <taxon>Bacteria</taxon>
        <taxon>Pseudomonadati</taxon>
        <taxon>Pseudomonadota</taxon>
        <taxon>Gammaproteobacteria</taxon>
        <taxon>Oceanospirillales</taxon>
        <taxon>Halomonadaceae</taxon>
        <taxon>Cobetia</taxon>
    </lineage>
</organism>
<name>A0ABU9GC76_COBMA</name>
<dbReference type="Gene3D" id="3.40.50.1820">
    <property type="entry name" value="alpha/beta hydrolase"/>
    <property type="match status" value="1"/>
</dbReference>
<evidence type="ECO:0000313" key="4">
    <source>
        <dbReference type="Proteomes" id="UP001378242"/>
    </source>
</evidence>
<gene>
    <name evidence="3" type="ORF">V6243_04520</name>
</gene>
<dbReference type="InterPro" id="IPR029058">
    <property type="entry name" value="AB_hydrolase_fold"/>
</dbReference>
<reference evidence="3 4" key="1">
    <citation type="submission" date="2024-02" db="EMBL/GenBank/DDBJ databases">
        <title>Bacteria isolated from the canopy kelp, Nereocystis luetkeana.</title>
        <authorList>
            <person name="Pfister C.A."/>
            <person name="Younker I.T."/>
            <person name="Light S.H."/>
        </authorList>
    </citation>
    <scope>NUCLEOTIDE SEQUENCE [LARGE SCALE GENOMIC DNA]</scope>
    <source>
        <strain evidence="3 4">TI.5.07</strain>
    </source>
</reference>
<protein>
    <submittedName>
        <fullName evidence="3">Alpha/beta fold hydrolase</fullName>
    </submittedName>
</protein>
<evidence type="ECO:0000313" key="3">
    <source>
        <dbReference type="EMBL" id="MEL0616086.1"/>
    </source>
</evidence>